<proteinExistence type="predicted"/>
<keyword evidence="1" id="KW-1133">Transmembrane helix</keyword>
<feature type="transmembrane region" description="Helical" evidence="1">
    <location>
        <begin position="55"/>
        <end position="79"/>
    </location>
</feature>
<dbReference type="AlphaFoldDB" id="A0A1Y1RP62"/>
<dbReference type="Proteomes" id="UP000192359">
    <property type="component" value="Unassembled WGS sequence"/>
</dbReference>
<keyword evidence="1" id="KW-0812">Transmembrane</keyword>
<evidence type="ECO:0000256" key="1">
    <source>
        <dbReference type="SAM" id="Phobius"/>
    </source>
</evidence>
<keyword evidence="1" id="KW-0472">Membrane</keyword>
<accession>A0A1Y1RP62</accession>
<feature type="transmembrane region" description="Helical" evidence="1">
    <location>
        <begin position="397"/>
        <end position="420"/>
    </location>
</feature>
<dbReference type="EMBL" id="LXWF01000040">
    <property type="protein sequence ID" value="ORC16582.1"/>
    <property type="molecule type" value="Genomic_DNA"/>
</dbReference>
<feature type="transmembrane region" description="Helical" evidence="1">
    <location>
        <begin position="189"/>
        <end position="211"/>
    </location>
</feature>
<name>A0A1Y1RP62_9MICC</name>
<organism evidence="2 3">
    <name type="scientific">Rothia nasimurium</name>
    <dbReference type="NCBI Taxonomy" id="85336"/>
    <lineage>
        <taxon>Bacteria</taxon>
        <taxon>Bacillati</taxon>
        <taxon>Actinomycetota</taxon>
        <taxon>Actinomycetes</taxon>
        <taxon>Micrococcales</taxon>
        <taxon>Micrococcaceae</taxon>
        <taxon>Rothia</taxon>
    </lineage>
</organism>
<feature type="transmembrane region" description="Helical" evidence="1">
    <location>
        <begin position="292"/>
        <end position="318"/>
    </location>
</feature>
<feature type="transmembrane region" description="Helical" evidence="1">
    <location>
        <begin position="12"/>
        <end position="35"/>
    </location>
</feature>
<feature type="transmembrane region" description="Helical" evidence="1">
    <location>
        <begin position="157"/>
        <end position="177"/>
    </location>
</feature>
<evidence type="ECO:0000313" key="3">
    <source>
        <dbReference type="Proteomes" id="UP000192359"/>
    </source>
</evidence>
<gene>
    <name evidence="2" type="ORF">A7979_04580</name>
</gene>
<keyword evidence="3" id="KW-1185">Reference proteome</keyword>
<feature type="transmembrane region" description="Helical" evidence="1">
    <location>
        <begin position="127"/>
        <end position="145"/>
    </location>
</feature>
<feature type="transmembrane region" description="Helical" evidence="1">
    <location>
        <begin position="426"/>
        <end position="448"/>
    </location>
</feature>
<evidence type="ECO:0000313" key="2">
    <source>
        <dbReference type="EMBL" id="ORC16582.1"/>
    </source>
</evidence>
<sequence>MVALRTLGYRLGAVYKVFFYLVFWLALAGSFSVSLRQVRGSYLYFTLEDFQAPGFFMGGLLIAGAGLVWLFYQLGPLAYSPAELFWRYSGLSYPSRNPWHFRAIWVALGTWALLSVMLATIFAPLSVTWLVGTALGAVAFGVLMLHSMAAAQLLGRLKFLLAWAGLAAVTGLLLLIATTTDSVISANVALIYCLGVLVLFLGILGTLVLVISAQNSPLERVAATQGFGRSTLLLYAVRNLSGAQGYRYYGGQRGTFRRKLVNSRSYLLSMAALADSLAPLVLITLLSIPLGIFVGVGFGASGIGIVTIVGVWLIAFFYRWLPREWSAQLPLRQWLTAPYFSTLLGFIVGAGVATVIYAVAMTIIFQLPGIITGATLFFGIAVALGETDPLQEYDYSLVVALPSGLVVPVQPLVAASTVAFQIGVVALAVFSGTIQGLLIPLAFCLWRLGQHYSKGRTR</sequence>
<protein>
    <submittedName>
        <fullName evidence="2">Uncharacterized protein</fullName>
    </submittedName>
</protein>
<comment type="caution">
    <text evidence="2">The sequence shown here is derived from an EMBL/GenBank/DDBJ whole genome shotgun (WGS) entry which is preliminary data.</text>
</comment>
<feature type="transmembrane region" description="Helical" evidence="1">
    <location>
        <begin position="99"/>
        <end position="121"/>
    </location>
</feature>
<feature type="transmembrane region" description="Helical" evidence="1">
    <location>
        <begin position="266"/>
        <end position="286"/>
    </location>
</feature>
<reference evidence="2 3" key="1">
    <citation type="submission" date="2016-05" db="EMBL/GenBank/DDBJ databases">
        <title>Draft genome sequence of a porcine commensal Rothia nasimurium.</title>
        <authorList>
            <person name="Gaiser R.A."/>
            <person name="Van Baarlen P."/>
            <person name="Wells J.M."/>
        </authorList>
    </citation>
    <scope>NUCLEOTIDE SEQUENCE [LARGE SCALE GENOMIC DNA]</scope>
    <source>
        <strain evidence="2 3">PT-32</strain>
    </source>
</reference>
<feature type="transmembrane region" description="Helical" evidence="1">
    <location>
        <begin position="365"/>
        <end position="385"/>
    </location>
</feature>
<feature type="transmembrane region" description="Helical" evidence="1">
    <location>
        <begin position="339"/>
        <end position="359"/>
    </location>
</feature>